<dbReference type="Proteomes" id="UP000320653">
    <property type="component" value="Unassembled WGS sequence"/>
</dbReference>
<dbReference type="Pfam" id="PF06169">
    <property type="entry name" value="DUF982"/>
    <property type="match status" value="1"/>
</dbReference>
<keyword evidence="2" id="KW-1185">Reference proteome</keyword>
<name>A0A561QUU3_9HYPH</name>
<comment type="caution">
    <text evidence="1">The sequence shown here is derived from an EMBL/GenBank/DDBJ whole genome shotgun (WGS) entry which is preliminary data.</text>
</comment>
<proteinExistence type="predicted"/>
<dbReference type="OrthoDB" id="8420443at2"/>
<dbReference type="AlphaFoldDB" id="A0A561QUU3"/>
<dbReference type="Gene3D" id="6.10.250.730">
    <property type="match status" value="1"/>
</dbReference>
<evidence type="ECO:0000313" key="2">
    <source>
        <dbReference type="Proteomes" id="UP000320653"/>
    </source>
</evidence>
<protein>
    <submittedName>
        <fullName evidence="1">Uncharacterized protein DUF982</fullName>
    </submittedName>
</protein>
<reference evidence="1 2" key="1">
    <citation type="submission" date="2019-06" db="EMBL/GenBank/DDBJ databases">
        <title>Sorghum-associated microbial communities from plants grown in Nebraska, USA.</title>
        <authorList>
            <person name="Schachtman D."/>
        </authorList>
    </citation>
    <scope>NUCLEOTIDE SEQUENCE [LARGE SCALE GENOMIC DNA]</scope>
    <source>
        <strain evidence="1 2">1225</strain>
    </source>
</reference>
<dbReference type="EMBL" id="VIWP01000003">
    <property type="protein sequence ID" value="TWF54148.1"/>
    <property type="molecule type" value="Genomic_DNA"/>
</dbReference>
<dbReference type="InterPro" id="IPR010385">
    <property type="entry name" value="DUF982"/>
</dbReference>
<accession>A0A561QUU3</accession>
<gene>
    <name evidence="1" type="ORF">FHW37_1037</name>
</gene>
<dbReference type="RefSeq" id="WP_145636109.1">
    <property type="nucleotide sequence ID" value="NZ_VIWP01000003.1"/>
</dbReference>
<organism evidence="1 2">
    <name type="scientific">Neorhizobium alkalisoli</name>
    <dbReference type="NCBI Taxonomy" id="528178"/>
    <lineage>
        <taxon>Bacteria</taxon>
        <taxon>Pseudomonadati</taxon>
        <taxon>Pseudomonadota</taxon>
        <taxon>Alphaproteobacteria</taxon>
        <taxon>Hyphomicrobiales</taxon>
        <taxon>Rhizobiaceae</taxon>
        <taxon>Rhizobium/Agrobacterium group</taxon>
        <taxon>Neorhizobium</taxon>
    </lineage>
</organism>
<sequence length="84" mass="9379">MALEYIEPSVWREPVYIRIGFGASEMVEGPVVALDYLRRRWPSERGPAYNAAVIACQSAIEGKVDLMQARDDFAAAAREAYLLS</sequence>
<evidence type="ECO:0000313" key="1">
    <source>
        <dbReference type="EMBL" id="TWF54148.1"/>
    </source>
</evidence>